<sequence length="241" mass="26790">MTTTLSEFLTVLDRMAVVPAELQASLESSTLTESQMAVLRHLANHLIGPESQPHPASSARSISPSADPWKAFHRCSHLLLDPVYQKILASGPQQFVDCYRDVTVYDGVMSASRNAEQQAVERLRGLLISLALYDIGRFRFQSFTGKRLSDRMKDELQSLLPEGDVVEQYKAGKNLAHICDEFGMGCPVQKFTASGRYHDGAFEHLSSLHLKQLAKDSGANNFIEKSKALSVIYLKMRTSQS</sequence>
<dbReference type="OrthoDB" id="5429214at2759"/>
<name>A0A9N8JIK0_9PEZI</name>
<evidence type="ECO:0000313" key="2">
    <source>
        <dbReference type="Proteomes" id="UP000714618"/>
    </source>
</evidence>
<dbReference type="AlphaFoldDB" id="A0A9N8JIK0"/>
<dbReference type="Proteomes" id="UP000714618">
    <property type="component" value="Unassembled WGS sequence"/>
</dbReference>
<gene>
    <name evidence="1" type="ORF">AWRI4233_LOCUS1769</name>
</gene>
<comment type="caution">
    <text evidence="1">The sequence shown here is derived from an EMBL/GenBank/DDBJ whole genome shotgun (WGS) entry which is preliminary data.</text>
</comment>
<protein>
    <submittedName>
        <fullName evidence="1">Uncharacterized protein</fullName>
    </submittedName>
</protein>
<organism evidence="1 2">
    <name type="scientific">Aureobasidium mustum</name>
    <dbReference type="NCBI Taxonomy" id="2773714"/>
    <lineage>
        <taxon>Eukaryota</taxon>
        <taxon>Fungi</taxon>
        <taxon>Dikarya</taxon>
        <taxon>Ascomycota</taxon>
        <taxon>Pezizomycotina</taxon>
        <taxon>Dothideomycetes</taxon>
        <taxon>Dothideomycetidae</taxon>
        <taxon>Dothideales</taxon>
        <taxon>Saccotheciaceae</taxon>
        <taxon>Aureobasidium</taxon>
    </lineage>
</organism>
<accession>A0A9N8JIK0</accession>
<keyword evidence="2" id="KW-1185">Reference proteome</keyword>
<reference evidence="1" key="1">
    <citation type="submission" date="2020-06" db="EMBL/GenBank/DDBJ databases">
        <authorList>
            <person name="Onetto C."/>
        </authorList>
    </citation>
    <scope>NUCLEOTIDE SEQUENCE</scope>
</reference>
<dbReference type="EMBL" id="CAIJEO010000003">
    <property type="protein sequence ID" value="CAD0088503.1"/>
    <property type="molecule type" value="Genomic_DNA"/>
</dbReference>
<proteinExistence type="predicted"/>
<evidence type="ECO:0000313" key="1">
    <source>
        <dbReference type="EMBL" id="CAD0088503.1"/>
    </source>
</evidence>